<feature type="compositionally biased region" description="Low complexity" evidence="1">
    <location>
        <begin position="32"/>
        <end position="45"/>
    </location>
</feature>
<evidence type="ECO:0000313" key="4">
    <source>
        <dbReference type="Proteomes" id="UP001519064"/>
    </source>
</evidence>
<evidence type="ECO:0000313" key="3">
    <source>
        <dbReference type="EMBL" id="MBO8195287.1"/>
    </source>
</evidence>
<dbReference type="RefSeq" id="WP_209242525.1">
    <property type="nucleotide sequence ID" value="NZ_JADKMA010000178.1"/>
</dbReference>
<feature type="compositionally biased region" description="Basic and acidic residues" evidence="1">
    <location>
        <begin position="81"/>
        <end position="90"/>
    </location>
</feature>
<comment type="caution">
    <text evidence="3">The sequence shown here is derived from an EMBL/GenBank/DDBJ whole genome shotgun (WGS) entry which is preliminary data.</text>
</comment>
<dbReference type="EMBL" id="JADKMA010000178">
    <property type="protein sequence ID" value="MBO8195287.1"/>
    <property type="molecule type" value="Genomic_DNA"/>
</dbReference>
<keyword evidence="4" id="KW-1185">Reference proteome</keyword>
<evidence type="ECO:0000256" key="1">
    <source>
        <dbReference type="SAM" id="MobiDB-lite"/>
    </source>
</evidence>
<sequence length="126" mass="13326">MRRCVTGVRICLSALVLLLSVLLATEAACALPAPTSEPPAATTTADDISPPVAEETEHGDADCHPRRAVRHHITPPAPGERPLDAGDRRAHSLAADYPAALPGNGSAGMPWRRSVEVPVLHQVLRH</sequence>
<dbReference type="Proteomes" id="UP001519064">
    <property type="component" value="Unassembled WGS sequence"/>
</dbReference>
<feature type="chain" id="PRO_5046778076" description="Secreted protein" evidence="2">
    <location>
        <begin position="31"/>
        <end position="126"/>
    </location>
</feature>
<gene>
    <name evidence="3" type="ORF">ITI46_27090</name>
</gene>
<evidence type="ECO:0000256" key="2">
    <source>
        <dbReference type="SAM" id="SignalP"/>
    </source>
</evidence>
<feature type="signal peptide" evidence="2">
    <location>
        <begin position="1"/>
        <end position="30"/>
    </location>
</feature>
<organism evidence="3 4">
    <name type="scientific">Streptomyces oryzae</name>
    <dbReference type="NCBI Taxonomy" id="1434886"/>
    <lineage>
        <taxon>Bacteria</taxon>
        <taxon>Bacillati</taxon>
        <taxon>Actinomycetota</taxon>
        <taxon>Actinomycetes</taxon>
        <taxon>Kitasatosporales</taxon>
        <taxon>Streptomycetaceae</taxon>
        <taxon>Streptomyces</taxon>
    </lineage>
</organism>
<proteinExistence type="predicted"/>
<name>A0ABS3XIQ4_9ACTN</name>
<feature type="compositionally biased region" description="Basic and acidic residues" evidence="1">
    <location>
        <begin position="55"/>
        <end position="65"/>
    </location>
</feature>
<reference evidence="3 4" key="1">
    <citation type="submission" date="2020-11" db="EMBL/GenBank/DDBJ databases">
        <title>Streptomyces spirodelae sp. nov., isolated from duckweed.</title>
        <authorList>
            <person name="Saimee Y."/>
            <person name="Duangmal K."/>
        </authorList>
    </citation>
    <scope>NUCLEOTIDE SEQUENCE [LARGE SCALE GENOMIC DNA]</scope>
    <source>
        <strain evidence="3 4">S16-07</strain>
    </source>
</reference>
<accession>A0ABS3XIQ4</accession>
<keyword evidence="2" id="KW-0732">Signal</keyword>
<evidence type="ECO:0008006" key="5">
    <source>
        <dbReference type="Google" id="ProtNLM"/>
    </source>
</evidence>
<feature type="region of interest" description="Disordered" evidence="1">
    <location>
        <begin position="32"/>
        <end position="91"/>
    </location>
</feature>
<protein>
    <recommendedName>
        <fullName evidence="5">Secreted protein</fullName>
    </recommendedName>
</protein>